<feature type="transmembrane region" description="Helical" evidence="2">
    <location>
        <begin position="63"/>
        <end position="86"/>
    </location>
</feature>
<sequence>MDKNESARKKGIFERIGTRVDDSIYNILNGLSSVIFGITGLFIPTSDVLNNIKNSESFIGSLALIFSSYWIYLILLGILLLIVGSVGNSREISNLKGKIKKLSNDNNILKKAETNLKEKIDEAEQELVETKTTIRKLNLDSIEIWLKVYSKQLELTNSDRVSLYYEDNKNLHILSRYSINPRLKEIHKQKFPLDKGVISDAWQNGVCYKVIPVSYSDSPSQYIKHCEAIFGYDEDEIKSLTMKSQLYFAKAITDADDHIGIIIFESYNPNLFDDGKKDEVKSFLESSSSLLTNLIKASKKFDQEMMNKTPSNATMGDEEELLKLAKKEAKNG</sequence>
<name>A0AAW3YSE0_9GAMM</name>
<evidence type="ECO:0000256" key="2">
    <source>
        <dbReference type="SAM" id="Phobius"/>
    </source>
</evidence>
<dbReference type="Gene3D" id="3.30.450.40">
    <property type="match status" value="1"/>
</dbReference>
<dbReference type="Proteomes" id="UP001193920">
    <property type="component" value="Unassembled WGS sequence"/>
</dbReference>
<dbReference type="AlphaFoldDB" id="A0AAW3YSE0"/>
<evidence type="ECO:0000256" key="1">
    <source>
        <dbReference type="SAM" id="Coils"/>
    </source>
</evidence>
<reference evidence="3" key="1">
    <citation type="submission" date="2020-09" db="EMBL/GenBank/DDBJ databases">
        <authorList>
            <person name="Palma L."/>
            <person name="Caballero P."/>
            <person name="Berry C."/>
            <person name="Del Valle E."/>
        </authorList>
    </citation>
    <scope>NUCLEOTIDE SEQUENCE</scope>
    <source>
        <strain evidence="3">M</strain>
    </source>
</reference>
<reference evidence="3" key="2">
    <citation type="journal article" date="2024" name="Toxins">
        <title>Genome Sequence Analysis of Native Xenorhabdus Strains Isolated from Entomopathogenic Nematodes in Argentina.</title>
        <authorList>
            <person name="Palma L."/>
            <person name="Frizzo L."/>
            <person name="Kaiser S."/>
            <person name="Berry C."/>
            <person name="Caballero P."/>
            <person name="Bode H.B."/>
            <person name="Del Valle E.E."/>
        </authorList>
    </citation>
    <scope>NUCLEOTIDE SEQUENCE</scope>
    <source>
        <strain evidence="3">M</strain>
    </source>
</reference>
<keyword evidence="2" id="KW-1133">Transmembrane helix</keyword>
<organism evidence="3">
    <name type="scientific">Xenorhabdus szentirmaii</name>
    <dbReference type="NCBI Taxonomy" id="290112"/>
    <lineage>
        <taxon>Bacteria</taxon>
        <taxon>Pseudomonadati</taxon>
        <taxon>Pseudomonadota</taxon>
        <taxon>Gammaproteobacteria</taxon>
        <taxon>Enterobacterales</taxon>
        <taxon>Morganellaceae</taxon>
        <taxon>Xenorhabdus</taxon>
    </lineage>
</organism>
<accession>A0AAW3YSE0</accession>
<proteinExistence type="predicted"/>
<feature type="transmembrane region" description="Helical" evidence="2">
    <location>
        <begin position="24"/>
        <end position="43"/>
    </location>
</feature>
<evidence type="ECO:0008006" key="4">
    <source>
        <dbReference type="Google" id="ProtNLM"/>
    </source>
</evidence>
<dbReference type="GeneID" id="97125632"/>
<comment type="caution">
    <text evidence="3">The sequence shown here is derived from an EMBL/GenBank/DDBJ whole genome shotgun (WGS) entry which is preliminary data.</text>
</comment>
<feature type="coiled-coil region" evidence="1">
    <location>
        <begin position="92"/>
        <end position="140"/>
    </location>
</feature>
<evidence type="ECO:0000313" key="3">
    <source>
        <dbReference type="EMBL" id="MBD2801020.1"/>
    </source>
</evidence>
<dbReference type="EMBL" id="JACXBF010000244">
    <property type="protein sequence ID" value="MBD2801020.1"/>
    <property type="molecule type" value="Genomic_DNA"/>
</dbReference>
<keyword evidence="1" id="KW-0175">Coiled coil</keyword>
<keyword evidence="2" id="KW-0472">Membrane</keyword>
<dbReference type="RefSeq" id="WP_038239857.1">
    <property type="nucleotide sequence ID" value="NZ_CAWNPE010000001.1"/>
</dbReference>
<dbReference type="InterPro" id="IPR029016">
    <property type="entry name" value="GAF-like_dom_sf"/>
</dbReference>
<gene>
    <name evidence="3" type="ORF">ID854_11285</name>
</gene>
<keyword evidence="2" id="KW-0812">Transmembrane</keyword>
<protein>
    <recommendedName>
        <fullName evidence="4">GAF domain-containing protein</fullName>
    </recommendedName>
</protein>